<organism evidence="9 10">
    <name type="scientific">Diploptera punctata</name>
    <name type="common">Pacific beetle cockroach</name>
    <dbReference type="NCBI Taxonomy" id="6984"/>
    <lineage>
        <taxon>Eukaryota</taxon>
        <taxon>Metazoa</taxon>
        <taxon>Ecdysozoa</taxon>
        <taxon>Arthropoda</taxon>
        <taxon>Hexapoda</taxon>
        <taxon>Insecta</taxon>
        <taxon>Pterygota</taxon>
        <taxon>Neoptera</taxon>
        <taxon>Polyneoptera</taxon>
        <taxon>Dictyoptera</taxon>
        <taxon>Blattodea</taxon>
        <taxon>Blaberoidea</taxon>
        <taxon>Blaberidae</taxon>
        <taxon>Diplopterinae</taxon>
        <taxon>Diploptera</taxon>
    </lineage>
</organism>
<evidence type="ECO:0000313" key="9">
    <source>
        <dbReference type="EMBL" id="KAJ9586149.1"/>
    </source>
</evidence>
<dbReference type="PANTHER" id="PTHR42643:SF24">
    <property type="entry name" value="IONOTROPIC RECEPTOR 60A"/>
    <property type="match status" value="1"/>
</dbReference>
<keyword evidence="5 8" id="KW-0472">Membrane</keyword>
<keyword evidence="7" id="KW-0325">Glycoprotein</keyword>
<feature type="transmembrane region" description="Helical" evidence="8">
    <location>
        <begin position="33"/>
        <end position="51"/>
    </location>
</feature>
<keyword evidence="3 8" id="KW-0812">Transmembrane</keyword>
<reference evidence="9" key="1">
    <citation type="journal article" date="2023" name="IScience">
        <title>Live-bearing cockroach genome reveals convergent evolutionary mechanisms linked to viviparity in insects and beyond.</title>
        <authorList>
            <person name="Fouks B."/>
            <person name="Harrison M.C."/>
            <person name="Mikhailova A.A."/>
            <person name="Marchal E."/>
            <person name="English S."/>
            <person name="Carruthers M."/>
            <person name="Jennings E.C."/>
            <person name="Chiamaka E.L."/>
            <person name="Frigard R.A."/>
            <person name="Pippel M."/>
            <person name="Attardo G.M."/>
            <person name="Benoit J.B."/>
            <person name="Bornberg-Bauer E."/>
            <person name="Tobe S.S."/>
        </authorList>
    </citation>
    <scope>NUCLEOTIDE SEQUENCE</scope>
    <source>
        <strain evidence="9">Stay&amp;Tobe</strain>
    </source>
</reference>
<dbReference type="Proteomes" id="UP001233999">
    <property type="component" value="Unassembled WGS sequence"/>
</dbReference>
<dbReference type="Gene3D" id="1.10.287.70">
    <property type="match status" value="1"/>
</dbReference>
<gene>
    <name evidence="9" type="ORF">L9F63_020205</name>
</gene>
<evidence type="ECO:0000256" key="8">
    <source>
        <dbReference type="SAM" id="Phobius"/>
    </source>
</evidence>
<keyword evidence="4 8" id="KW-1133">Transmembrane helix</keyword>
<sequence>MSRYYTEVYTWIVPRSALHPHWSNITKIYKFETWLLIISSLIFISTIIKYINTSKNNDIFKCIFISWGVFLNIPVDEISKKTTVRIIFITWILISIALTLIFQTFMTSYFTDPGKMYQMNTFAELEESNLLLGFTDVDRSLSTFLINTSKPKVLMFDTDCQMLNFCSRNSSVAQLITEERFLYVSQLYFSAGSTSIFHKFTEGSVSFHRTLHVHPRNPFVDAFNNITNILVDAGIVNKIVETFTDPSGWIRGKILGKSSIHDYVPLCMFHMTSPFMFLVIGYLLSTAVFIIEIIVSNFSDVCKMWLFNV</sequence>
<evidence type="ECO:0000256" key="4">
    <source>
        <dbReference type="ARBA" id="ARBA00022989"/>
    </source>
</evidence>
<name>A0AAD7ZSL6_DIPPU</name>
<evidence type="ECO:0000256" key="7">
    <source>
        <dbReference type="ARBA" id="ARBA00023180"/>
    </source>
</evidence>
<keyword evidence="6" id="KW-0675">Receptor</keyword>
<accession>A0AAD7ZSL6</accession>
<evidence type="ECO:0000256" key="1">
    <source>
        <dbReference type="ARBA" id="ARBA00004651"/>
    </source>
</evidence>
<evidence type="ECO:0000256" key="2">
    <source>
        <dbReference type="ARBA" id="ARBA00022475"/>
    </source>
</evidence>
<evidence type="ECO:0000256" key="5">
    <source>
        <dbReference type="ARBA" id="ARBA00023136"/>
    </source>
</evidence>
<evidence type="ECO:0000256" key="6">
    <source>
        <dbReference type="ARBA" id="ARBA00023170"/>
    </source>
</evidence>
<reference evidence="9" key="2">
    <citation type="submission" date="2023-05" db="EMBL/GenBank/DDBJ databases">
        <authorList>
            <person name="Fouks B."/>
        </authorList>
    </citation>
    <scope>NUCLEOTIDE SEQUENCE</scope>
    <source>
        <strain evidence="9">Stay&amp;Tobe</strain>
        <tissue evidence="9">Testes</tissue>
    </source>
</reference>
<evidence type="ECO:0000256" key="3">
    <source>
        <dbReference type="ARBA" id="ARBA00022692"/>
    </source>
</evidence>
<evidence type="ECO:0000313" key="10">
    <source>
        <dbReference type="Proteomes" id="UP001233999"/>
    </source>
</evidence>
<keyword evidence="10" id="KW-1185">Reference proteome</keyword>
<feature type="transmembrane region" description="Helical" evidence="8">
    <location>
        <begin position="275"/>
        <end position="295"/>
    </location>
</feature>
<evidence type="ECO:0008006" key="11">
    <source>
        <dbReference type="Google" id="ProtNLM"/>
    </source>
</evidence>
<comment type="subcellular location">
    <subcellularLocation>
        <location evidence="1">Cell membrane</location>
        <topology evidence="1">Multi-pass membrane protein</topology>
    </subcellularLocation>
</comment>
<proteinExistence type="predicted"/>
<keyword evidence="2" id="KW-1003">Cell membrane</keyword>
<dbReference type="AlphaFoldDB" id="A0AAD7ZSL6"/>
<feature type="transmembrane region" description="Helical" evidence="8">
    <location>
        <begin position="87"/>
        <end position="110"/>
    </location>
</feature>
<comment type="caution">
    <text evidence="9">The sequence shown here is derived from an EMBL/GenBank/DDBJ whole genome shotgun (WGS) entry which is preliminary data.</text>
</comment>
<dbReference type="InterPro" id="IPR052192">
    <property type="entry name" value="Insect_Ionotropic_Sensory_Rcpt"/>
</dbReference>
<dbReference type="PANTHER" id="PTHR42643">
    <property type="entry name" value="IONOTROPIC RECEPTOR 20A-RELATED"/>
    <property type="match status" value="1"/>
</dbReference>
<dbReference type="EMBL" id="JASPKZ010007198">
    <property type="protein sequence ID" value="KAJ9586149.1"/>
    <property type="molecule type" value="Genomic_DNA"/>
</dbReference>
<protein>
    <recommendedName>
        <fullName evidence="11">Ionotropic glutamate receptor C-terminal domain-containing protein</fullName>
    </recommendedName>
</protein>
<dbReference type="GO" id="GO:0005886">
    <property type="term" value="C:plasma membrane"/>
    <property type="evidence" value="ECO:0007669"/>
    <property type="project" value="UniProtKB-SubCell"/>
</dbReference>